<dbReference type="GO" id="GO:0016740">
    <property type="term" value="F:transferase activity"/>
    <property type="evidence" value="ECO:0007669"/>
    <property type="project" value="UniProtKB-KW"/>
</dbReference>
<dbReference type="Gene3D" id="3.40.50.2000">
    <property type="entry name" value="Glycogen Phosphorylase B"/>
    <property type="match status" value="1"/>
</dbReference>
<proteinExistence type="predicted"/>
<dbReference type="Pfam" id="PF13692">
    <property type="entry name" value="Glyco_trans_1_4"/>
    <property type="match status" value="1"/>
</dbReference>
<sequence>MAGTSTRDFDVTLLSSGHNVADARLHRLVAVLIRRGLSVEVLAQGSASDAPPNSTFVMAHGGKDLFSRVRRALSLPWVARGQVLIAIDPDLIPITIMAARLRKRRVVVDIHEDYLSLLRDRSWARGPIGFGARAVAILASSLARRADLTVVADVQVPPMNAKNRIVVRNLPDLQIPSTDEIDESPRAIYVGDVRTSRGLRTMLAAIEATEKAGFPWRLDVVGPIAPADYGSAELWLKTSPARHLVTFHGRLSPSASWELALGAWVGLSLLDSTPAFLAAIPTKIYEYAAAHLAVLTTPLPRPAELVTQYGFGLVVPDASAAGQALITWAKDPESLRLARTHAANWAAGIKGDDDYSQFAAQVAALTGSTSPRR</sequence>
<dbReference type="SUPFAM" id="SSF53756">
    <property type="entry name" value="UDP-Glycosyltransferase/glycogen phosphorylase"/>
    <property type="match status" value="1"/>
</dbReference>
<reference evidence="1" key="1">
    <citation type="submission" date="2016-10" db="EMBL/GenBank/DDBJ databases">
        <title>Sequence of Gallionella enrichment culture.</title>
        <authorList>
            <person name="Poehlein A."/>
            <person name="Muehling M."/>
            <person name="Daniel R."/>
        </authorList>
    </citation>
    <scope>NUCLEOTIDE SEQUENCE</scope>
</reference>
<comment type="caution">
    <text evidence="1">The sequence shown here is derived from an EMBL/GenBank/DDBJ whole genome shotgun (WGS) entry which is preliminary data.</text>
</comment>
<dbReference type="EMBL" id="MLJW01002040">
    <property type="protein sequence ID" value="OIQ75842.1"/>
    <property type="molecule type" value="Genomic_DNA"/>
</dbReference>
<accession>A0A1J5PXR1</accession>
<dbReference type="AlphaFoldDB" id="A0A1J5PXR1"/>
<gene>
    <name evidence="1" type="ORF">GALL_424860</name>
</gene>
<organism evidence="1">
    <name type="scientific">mine drainage metagenome</name>
    <dbReference type="NCBI Taxonomy" id="410659"/>
    <lineage>
        <taxon>unclassified sequences</taxon>
        <taxon>metagenomes</taxon>
        <taxon>ecological metagenomes</taxon>
    </lineage>
</organism>
<protein>
    <submittedName>
        <fullName evidence="1">Glycosyl transferases group 1</fullName>
    </submittedName>
</protein>
<keyword evidence="1" id="KW-0808">Transferase</keyword>
<name>A0A1J5PXR1_9ZZZZ</name>
<evidence type="ECO:0000313" key="1">
    <source>
        <dbReference type="EMBL" id="OIQ75842.1"/>
    </source>
</evidence>